<dbReference type="Proteomes" id="UP001153365">
    <property type="component" value="Unassembled WGS sequence"/>
</dbReference>
<feature type="transmembrane region" description="Helical" evidence="6">
    <location>
        <begin position="109"/>
        <end position="130"/>
    </location>
</feature>
<evidence type="ECO:0000313" key="8">
    <source>
        <dbReference type="Proteomes" id="UP001153365"/>
    </source>
</evidence>
<feature type="transmembrane region" description="Helical" evidence="6">
    <location>
        <begin position="15"/>
        <end position="38"/>
    </location>
</feature>
<feature type="transmembrane region" description="Helical" evidence="6">
    <location>
        <begin position="50"/>
        <end position="69"/>
    </location>
</feature>
<feature type="region of interest" description="Disordered" evidence="5">
    <location>
        <begin position="208"/>
        <end position="227"/>
    </location>
</feature>
<sequence length="641" mass="70665">MELHISAGTSFDVLAIVRTVTASIFELVGYILSVRGVIDSKSKATLNKINVSFFTPSLMFSKVAFSLTYEKLAELYVVPISFVIITVVSFVIGWLLSKAFRLKRAETNFCLSFSMFMNSNSLPIALMTSLTRGLHDKGGLNWGADDSRDKQLGRSLSYLVVFSTMGLIVRWSYGVGLLSASVGRERSDSDVDREDTLKASEEEAVGLLGGIKSTNSSPALGDDIVKPAPLQSETSSAANPISASSLSPAIVLNESNETNFFSPSSSSSAHSLSPNSTNPKGKELKISQSGNEERLPANYREQVDYDDYDYPMETSKITSADEHRMGRQIFHSFPNLKAYFSHSIASSRTSMKTTSEVDVQSTVLSIGSNDDLLRCEREQAITSRSQNCRAPPEFKHKVYKLWRKIVVRPMLRISQFMTPPLYASLLSLVVVCLPRFQHWLEDVKPLRSALKSAGDVSVPLTLVVLGKSFNQTGAYFNTSSPKETSTEEYGNDLPSTPTILSLKEQSKLRERKRTERLTILASILARQILTPLVLTPLLFLVLKALHNHQNRSDFSSGKFHEDPCFILVMVLLIGAPSAITLAQMTSSNPFPVGSHSYLAQAKQNLRFEKLVSKTLFVSYALITPPTTIALVVIGLLIEANR</sequence>
<evidence type="ECO:0000256" key="3">
    <source>
        <dbReference type="ARBA" id="ARBA00022989"/>
    </source>
</evidence>
<comment type="caution">
    <text evidence="7">The sequence shown here is derived from an EMBL/GenBank/DDBJ whole genome shotgun (WGS) entry which is preliminary data.</text>
</comment>
<dbReference type="PANTHER" id="PTHR31794">
    <property type="entry name" value="AUXIN EFFLUX TRANSPORTER FAMILY PROTEIN (EUROFUNG)"/>
    <property type="match status" value="1"/>
</dbReference>
<evidence type="ECO:0000256" key="1">
    <source>
        <dbReference type="ARBA" id="ARBA00004141"/>
    </source>
</evidence>
<keyword evidence="3 6" id="KW-1133">Transmembrane helix</keyword>
<reference evidence="7" key="1">
    <citation type="submission" date="2022-06" db="EMBL/GenBank/DDBJ databases">
        <authorList>
            <consortium name="SYNGENTA / RWTH Aachen University"/>
        </authorList>
    </citation>
    <scope>NUCLEOTIDE SEQUENCE</scope>
</reference>
<feature type="transmembrane region" description="Helical" evidence="6">
    <location>
        <begin position="616"/>
        <end position="637"/>
    </location>
</feature>
<proteinExistence type="predicted"/>
<dbReference type="PANTHER" id="PTHR31794:SF2">
    <property type="entry name" value="AUXIN EFFLUX TRANSPORTER FAMILY PROTEIN (EUROFUNG)"/>
    <property type="match status" value="1"/>
</dbReference>
<dbReference type="AlphaFoldDB" id="A0AAV0AWH0"/>
<feature type="transmembrane region" description="Helical" evidence="6">
    <location>
        <begin position="563"/>
        <end position="584"/>
    </location>
</feature>
<feature type="region of interest" description="Disordered" evidence="5">
    <location>
        <begin position="261"/>
        <end position="297"/>
    </location>
</feature>
<keyword evidence="2 6" id="KW-0812">Transmembrane</keyword>
<evidence type="ECO:0000256" key="5">
    <source>
        <dbReference type="SAM" id="MobiDB-lite"/>
    </source>
</evidence>
<accession>A0AAV0AWH0</accession>
<evidence type="ECO:0000256" key="6">
    <source>
        <dbReference type="SAM" id="Phobius"/>
    </source>
</evidence>
<dbReference type="GO" id="GO:0055085">
    <property type="term" value="P:transmembrane transport"/>
    <property type="evidence" value="ECO:0007669"/>
    <property type="project" value="InterPro"/>
</dbReference>
<evidence type="ECO:0000313" key="7">
    <source>
        <dbReference type="EMBL" id="CAH7673559.1"/>
    </source>
</evidence>
<feature type="compositionally biased region" description="Low complexity" evidence="5">
    <location>
        <begin position="261"/>
        <end position="278"/>
    </location>
</feature>
<dbReference type="InterPro" id="IPR004776">
    <property type="entry name" value="Mem_transp_PIN-like"/>
</dbReference>
<name>A0AAV0AWH0_PHAPC</name>
<keyword evidence="4 6" id="KW-0472">Membrane</keyword>
<gene>
    <name evidence="7" type="ORF">PPACK8108_LOCUS8435</name>
</gene>
<keyword evidence="8" id="KW-1185">Reference proteome</keyword>
<feature type="transmembrane region" description="Helical" evidence="6">
    <location>
        <begin position="75"/>
        <end position="97"/>
    </location>
</feature>
<evidence type="ECO:0000256" key="4">
    <source>
        <dbReference type="ARBA" id="ARBA00023136"/>
    </source>
</evidence>
<feature type="transmembrane region" description="Helical" evidence="6">
    <location>
        <begin position="517"/>
        <end position="542"/>
    </location>
</feature>
<dbReference type="GO" id="GO:0016020">
    <property type="term" value="C:membrane"/>
    <property type="evidence" value="ECO:0007669"/>
    <property type="project" value="UniProtKB-SubCell"/>
</dbReference>
<dbReference type="GO" id="GO:0005783">
    <property type="term" value="C:endoplasmic reticulum"/>
    <property type="evidence" value="ECO:0007669"/>
    <property type="project" value="TreeGrafter"/>
</dbReference>
<protein>
    <submittedName>
        <fullName evidence="7">Auxin efflux carrier</fullName>
    </submittedName>
</protein>
<organism evidence="7 8">
    <name type="scientific">Phakopsora pachyrhizi</name>
    <name type="common">Asian soybean rust disease fungus</name>
    <dbReference type="NCBI Taxonomy" id="170000"/>
    <lineage>
        <taxon>Eukaryota</taxon>
        <taxon>Fungi</taxon>
        <taxon>Dikarya</taxon>
        <taxon>Basidiomycota</taxon>
        <taxon>Pucciniomycotina</taxon>
        <taxon>Pucciniomycetes</taxon>
        <taxon>Pucciniales</taxon>
        <taxon>Phakopsoraceae</taxon>
        <taxon>Phakopsora</taxon>
    </lineage>
</organism>
<evidence type="ECO:0000256" key="2">
    <source>
        <dbReference type="ARBA" id="ARBA00022692"/>
    </source>
</evidence>
<comment type="subcellular location">
    <subcellularLocation>
        <location evidence="1">Membrane</location>
        <topology evidence="1">Multi-pass membrane protein</topology>
    </subcellularLocation>
</comment>
<dbReference type="EMBL" id="CALTRL010001743">
    <property type="protein sequence ID" value="CAH7673559.1"/>
    <property type="molecule type" value="Genomic_DNA"/>
</dbReference>
<dbReference type="Pfam" id="PF03547">
    <property type="entry name" value="Mem_trans"/>
    <property type="match status" value="1"/>
</dbReference>
<feature type="compositionally biased region" description="Basic and acidic residues" evidence="5">
    <location>
        <begin position="280"/>
        <end position="295"/>
    </location>
</feature>